<feature type="transmembrane region" description="Helical" evidence="1">
    <location>
        <begin position="37"/>
        <end position="58"/>
    </location>
</feature>
<dbReference type="EMBL" id="CP147407">
    <property type="protein sequence ID" value="WXB95841.1"/>
    <property type="molecule type" value="Genomic_DNA"/>
</dbReference>
<sequence>MIGALVIFYAGLTAAGYMIMAADKRKAERGQWRISERTLWLVSFAGGAWGSLLGMYKVRHKTKHPGFKYGMPLLAAGHAVLAIYLAGVLY</sequence>
<evidence type="ECO:0000313" key="3">
    <source>
        <dbReference type="Proteomes" id="UP001377337"/>
    </source>
</evidence>
<dbReference type="Pfam" id="PF06961">
    <property type="entry name" value="DUF1294"/>
    <property type="match status" value="1"/>
</dbReference>
<dbReference type="Proteomes" id="UP001377337">
    <property type="component" value="Chromosome"/>
</dbReference>
<organism evidence="2 3">
    <name type="scientific">Metabacillus sediminis</name>
    <dbReference type="NCBI Taxonomy" id="3117746"/>
    <lineage>
        <taxon>Bacteria</taxon>
        <taxon>Bacillati</taxon>
        <taxon>Bacillota</taxon>
        <taxon>Bacilli</taxon>
        <taxon>Bacillales</taxon>
        <taxon>Bacillaceae</taxon>
        <taxon>Metabacillus</taxon>
    </lineage>
</organism>
<reference evidence="2 3" key="1">
    <citation type="submission" date="2024-02" db="EMBL/GenBank/DDBJ databases">
        <title>Seven novel Bacillus-like species.</title>
        <authorList>
            <person name="Liu G."/>
        </authorList>
    </citation>
    <scope>NUCLEOTIDE SEQUENCE [LARGE SCALE GENOMIC DNA]</scope>
    <source>
        <strain evidence="2 3">FJAT-52054</strain>
    </source>
</reference>
<keyword evidence="1" id="KW-0812">Transmembrane</keyword>
<dbReference type="InterPro" id="IPR010718">
    <property type="entry name" value="DUF1294"/>
</dbReference>
<name>A0ABZ2NDV9_9BACI</name>
<keyword evidence="1" id="KW-0472">Membrane</keyword>
<keyword evidence="1" id="KW-1133">Transmembrane helix</keyword>
<evidence type="ECO:0000256" key="1">
    <source>
        <dbReference type="SAM" id="Phobius"/>
    </source>
</evidence>
<feature type="transmembrane region" description="Helical" evidence="1">
    <location>
        <begin position="70"/>
        <end position="89"/>
    </location>
</feature>
<dbReference type="RefSeq" id="WP_338777525.1">
    <property type="nucleotide sequence ID" value="NZ_CP147407.1"/>
</dbReference>
<evidence type="ECO:0000313" key="2">
    <source>
        <dbReference type="EMBL" id="WXB95841.1"/>
    </source>
</evidence>
<proteinExistence type="predicted"/>
<gene>
    <name evidence="2" type="ORF">WCV65_14895</name>
</gene>
<keyword evidence="3" id="KW-1185">Reference proteome</keyword>
<accession>A0ABZ2NDV9</accession>
<protein>
    <submittedName>
        <fullName evidence="2">DUF1294 domain-containing protein</fullName>
    </submittedName>
</protein>